<dbReference type="PANTHER" id="PTHR33376:SF3">
    <property type="entry name" value="C4-DICARBOXYLATE-BINDING PROTEIN"/>
    <property type="match status" value="1"/>
</dbReference>
<dbReference type="AlphaFoldDB" id="A0A1H8ZPT9"/>
<accession>A0A1H8ZPT9</accession>
<reference evidence="3 4" key="1">
    <citation type="submission" date="2016-10" db="EMBL/GenBank/DDBJ databases">
        <authorList>
            <person name="de Groot N.N."/>
        </authorList>
    </citation>
    <scope>NUCLEOTIDE SEQUENCE [LARGE SCALE GENOMIC DNA]</scope>
    <source>
        <strain evidence="3 4">B25</strain>
    </source>
</reference>
<proteinExistence type="predicted"/>
<feature type="chain" id="PRO_5010169321" evidence="2">
    <location>
        <begin position="26"/>
        <end position="333"/>
    </location>
</feature>
<organism evidence="3 4">
    <name type="scientific">Treponema bryantii</name>
    <dbReference type="NCBI Taxonomy" id="163"/>
    <lineage>
        <taxon>Bacteria</taxon>
        <taxon>Pseudomonadati</taxon>
        <taxon>Spirochaetota</taxon>
        <taxon>Spirochaetia</taxon>
        <taxon>Spirochaetales</taxon>
        <taxon>Treponemataceae</taxon>
        <taxon>Treponema</taxon>
    </lineage>
</organism>
<evidence type="ECO:0000256" key="1">
    <source>
        <dbReference type="ARBA" id="ARBA00022729"/>
    </source>
</evidence>
<protein>
    <submittedName>
        <fullName evidence="3">TRAP-type C4-dicarboxylate transport system, substrate-binding protein</fullName>
    </submittedName>
</protein>
<dbReference type="Gene3D" id="3.40.190.170">
    <property type="entry name" value="Bacterial extracellular solute-binding protein, family 7"/>
    <property type="match status" value="1"/>
</dbReference>
<dbReference type="PANTHER" id="PTHR33376">
    <property type="match status" value="1"/>
</dbReference>
<dbReference type="OrthoDB" id="89872at2"/>
<dbReference type="RefSeq" id="WP_074639840.1">
    <property type="nucleotide sequence ID" value="NZ_FOFU01000001.1"/>
</dbReference>
<keyword evidence="1 2" id="KW-0732">Signal</keyword>
<dbReference type="InterPro" id="IPR038404">
    <property type="entry name" value="TRAP_DctP_sf"/>
</dbReference>
<dbReference type="GO" id="GO:0055085">
    <property type="term" value="P:transmembrane transport"/>
    <property type="evidence" value="ECO:0007669"/>
    <property type="project" value="InterPro"/>
</dbReference>
<dbReference type="NCBIfam" id="NF037995">
    <property type="entry name" value="TRAP_S1"/>
    <property type="match status" value="1"/>
</dbReference>
<name>A0A1H8ZPT9_9SPIR</name>
<dbReference type="Proteomes" id="UP000182360">
    <property type="component" value="Unassembled WGS sequence"/>
</dbReference>
<evidence type="ECO:0000313" key="3">
    <source>
        <dbReference type="EMBL" id="SEP66422.1"/>
    </source>
</evidence>
<dbReference type="Pfam" id="PF03480">
    <property type="entry name" value="DctP"/>
    <property type="match status" value="1"/>
</dbReference>
<evidence type="ECO:0000313" key="4">
    <source>
        <dbReference type="Proteomes" id="UP000182360"/>
    </source>
</evidence>
<evidence type="ECO:0000256" key="2">
    <source>
        <dbReference type="SAM" id="SignalP"/>
    </source>
</evidence>
<gene>
    <name evidence="3" type="ORF">SAMN04487977_10151</name>
</gene>
<sequence>MKKLFKISSVVTIALVLLLSSCSKKSESSDKKIPVTFAGTEAATTGQSRMMQAVADRLNATGRFSATVQVAGALSGDTDALVTQAKLGVSLVVPSDPGRLASQFKIPDLNILMAPYILTDPSSLKKLPDTALFKEWQAELEKQGIVYITNMYNGFRCFYTTKPVAHVGDLSGLRIRGFGNAIGNNLAKYFGFANIGISWGEVFPGIQQKTLDGCEVQVATADGSRLYEVVKNIAMTKHYMLQSAFVCSANFYNSLSPSDRDIFVKTMREAALEYGEIIRNEEAGYYDNMKNHGVTITDVDIAEFQKAIEPLYTNNDLGFSAGLKDRLFKELNE</sequence>
<dbReference type="PROSITE" id="PS51257">
    <property type="entry name" value="PROKAR_LIPOPROTEIN"/>
    <property type="match status" value="1"/>
</dbReference>
<dbReference type="InterPro" id="IPR018389">
    <property type="entry name" value="DctP_fam"/>
</dbReference>
<keyword evidence="4" id="KW-1185">Reference proteome</keyword>
<feature type="signal peptide" evidence="2">
    <location>
        <begin position="1"/>
        <end position="25"/>
    </location>
</feature>
<dbReference type="EMBL" id="FOFU01000001">
    <property type="protein sequence ID" value="SEP66422.1"/>
    <property type="molecule type" value="Genomic_DNA"/>
</dbReference>